<dbReference type="InterPro" id="IPR021013">
    <property type="entry name" value="ATPase_Vma12"/>
</dbReference>
<keyword evidence="9" id="KW-1185">Reference proteome</keyword>
<evidence type="ECO:0000313" key="9">
    <source>
        <dbReference type="Proteomes" id="UP001176961"/>
    </source>
</evidence>
<accession>A0AA36HB98</accession>
<sequence>MEWILTKDDRKRLQVLEKYAVNEAKDVLNKVAAKKYISLDDIKAIKGCLPGDAPLAAFYTRLTPYREDTTYHASPEFRAKTEALRKKQENMVYKKIIQSVDPTQNYGKVDLMENFGAELKVVNRQLMSIFNVVLTVVCAFFFGFSGVQFAYPHLHLDLATRFLIGLAGEFVQWYGNICKIVDGSVGAIMQYEITKAKAIESSHQKSPQEKAGTSLVEIRNIRNSRSTD</sequence>
<organism evidence="8 9">
    <name type="scientific">Cylicocyclus nassatus</name>
    <name type="common">Nematode worm</name>
    <dbReference type="NCBI Taxonomy" id="53992"/>
    <lineage>
        <taxon>Eukaryota</taxon>
        <taxon>Metazoa</taxon>
        <taxon>Ecdysozoa</taxon>
        <taxon>Nematoda</taxon>
        <taxon>Chromadorea</taxon>
        <taxon>Rhabditida</taxon>
        <taxon>Rhabditina</taxon>
        <taxon>Rhabditomorpha</taxon>
        <taxon>Strongyloidea</taxon>
        <taxon>Strongylidae</taxon>
        <taxon>Cylicocyclus</taxon>
    </lineage>
</organism>
<keyword evidence="5 7" id="KW-0472">Membrane</keyword>
<evidence type="ECO:0000256" key="3">
    <source>
        <dbReference type="ARBA" id="ARBA00022824"/>
    </source>
</evidence>
<proteinExistence type="predicted"/>
<evidence type="ECO:0000256" key="7">
    <source>
        <dbReference type="SAM" id="Phobius"/>
    </source>
</evidence>
<reference evidence="8" key="1">
    <citation type="submission" date="2023-07" db="EMBL/GenBank/DDBJ databases">
        <authorList>
            <consortium name="CYATHOMIX"/>
        </authorList>
    </citation>
    <scope>NUCLEOTIDE SEQUENCE</scope>
    <source>
        <strain evidence="8">N/A</strain>
    </source>
</reference>
<evidence type="ECO:0000256" key="2">
    <source>
        <dbReference type="ARBA" id="ARBA00022692"/>
    </source>
</evidence>
<evidence type="ECO:0000256" key="5">
    <source>
        <dbReference type="ARBA" id="ARBA00023136"/>
    </source>
</evidence>
<protein>
    <submittedName>
        <fullName evidence="8">Uncharacterized protein</fullName>
    </submittedName>
</protein>
<evidence type="ECO:0000256" key="1">
    <source>
        <dbReference type="ARBA" id="ARBA00004477"/>
    </source>
</evidence>
<keyword evidence="4 7" id="KW-1133">Transmembrane helix</keyword>
<feature type="region of interest" description="Disordered" evidence="6">
    <location>
        <begin position="202"/>
        <end position="228"/>
    </location>
</feature>
<gene>
    <name evidence="8" type="ORF">CYNAS_LOCUS18831</name>
</gene>
<feature type="transmembrane region" description="Helical" evidence="7">
    <location>
        <begin position="129"/>
        <end position="151"/>
    </location>
</feature>
<evidence type="ECO:0000256" key="6">
    <source>
        <dbReference type="SAM" id="MobiDB-lite"/>
    </source>
</evidence>
<dbReference type="PANTHER" id="PTHR31394:SF1">
    <property type="entry name" value="TRANSMEMBRANE PROTEIN 199"/>
    <property type="match status" value="1"/>
</dbReference>
<dbReference type="Pfam" id="PF11712">
    <property type="entry name" value="Vma12"/>
    <property type="match status" value="1"/>
</dbReference>
<evidence type="ECO:0000313" key="8">
    <source>
        <dbReference type="EMBL" id="CAJ0606848.1"/>
    </source>
</evidence>
<dbReference type="EMBL" id="CATQJL010000316">
    <property type="protein sequence ID" value="CAJ0606848.1"/>
    <property type="molecule type" value="Genomic_DNA"/>
</dbReference>
<dbReference type="Proteomes" id="UP001176961">
    <property type="component" value="Unassembled WGS sequence"/>
</dbReference>
<keyword evidence="2 7" id="KW-0812">Transmembrane</keyword>
<dbReference type="AlphaFoldDB" id="A0AA36HB98"/>
<dbReference type="GO" id="GO:0070072">
    <property type="term" value="P:vacuolar proton-transporting V-type ATPase complex assembly"/>
    <property type="evidence" value="ECO:0007669"/>
    <property type="project" value="InterPro"/>
</dbReference>
<evidence type="ECO:0000256" key="4">
    <source>
        <dbReference type="ARBA" id="ARBA00022989"/>
    </source>
</evidence>
<name>A0AA36HB98_CYLNA</name>
<comment type="caution">
    <text evidence="8">The sequence shown here is derived from an EMBL/GenBank/DDBJ whole genome shotgun (WGS) entry which is preliminary data.</text>
</comment>
<dbReference type="PANTHER" id="PTHR31394">
    <property type="entry name" value="TRANSMEMBRANE PROTEIN 199"/>
    <property type="match status" value="1"/>
</dbReference>
<dbReference type="GO" id="GO:0005789">
    <property type="term" value="C:endoplasmic reticulum membrane"/>
    <property type="evidence" value="ECO:0007669"/>
    <property type="project" value="UniProtKB-SubCell"/>
</dbReference>
<comment type="subcellular location">
    <subcellularLocation>
        <location evidence="1">Endoplasmic reticulum membrane</location>
        <topology evidence="1">Multi-pass membrane protein</topology>
    </subcellularLocation>
</comment>
<keyword evidence="3" id="KW-0256">Endoplasmic reticulum</keyword>